<dbReference type="Pfam" id="PF01424">
    <property type="entry name" value="R3H"/>
    <property type="match status" value="1"/>
</dbReference>
<dbReference type="GO" id="GO:0005634">
    <property type="term" value="C:nucleus"/>
    <property type="evidence" value="ECO:0007669"/>
    <property type="project" value="UniProtKB-SubCell"/>
</dbReference>
<comment type="caution">
    <text evidence="12">The sequence shown here is derived from an EMBL/GenBank/DDBJ whole genome shotgun (WGS) entry which is preliminary data.</text>
</comment>
<feature type="region of interest" description="Disordered" evidence="9">
    <location>
        <begin position="1"/>
        <end position="88"/>
    </location>
</feature>
<feature type="region of interest" description="Disordered" evidence="9">
    <location>
        <begin position="266"/>
        <end position="314"/>
    </location>
</feature>
<feature type="compositionally biased region" description="Basic residues" evidence="9">
    <location>
        <begin position="290"/>
        <end position="307"/>
    </location>
</feature>
<accession>A0A9P9L0R4</accession>
<feature type="compositionally biased region" description="Low complexity" evidence="9">
    <location>
        <begin position="224"/>
        <end position="233"/>
    </location>
</feature>
<keyword evidence="13" id="KW-1185">Reference proteome</keyword>
<evidence type="ECO:0000256" key="8">
    <source>
        <dbReference type="ARBA" id="ARBA00023242"/>
    </source>
</evidence>
<evidence type="ECO:0000256" key="1">
    <source>
        <dbReference type="ARBA" id="ARBA00004123"/>
    </source>
</evidence>
<evidence type="ECO:0000256" key="3">
    <source>
        <dbReference type="ARBA" id="ARBA00010306"/>
    </source>
</evidence>
<dbReference type="InterPro" id="IPR034082">
    <property type="entry name" value="R3H_G-patch"/>
</dbReference>
<keyword evidence="7" id="KW-0508">mRNA splicing</keyword>
<evidence type="ECO:0000259" key="10">
    <source>
        <dbReference type="PROSITE" id="PS50174"/>
    </source>
</evidence>
<dbReference type="GO" id="GO:0008380">
    <property type="term" value="P:RNA splicing"/>
    <property type="evidence" value="ECO:0007669"/>
    <property type="project" value="UniProtKB-KW"/>
</dbReference>
<dbReference type="PANTHER" id="PTHR14195">
    <property type="entry name" value="G PATCH DOMAIN CONTAINING PROTEIN 2"/>
    <property type="match status" value="1"/>
</dbReference>
<feature type="compositionally biased region" description="Acidic residues" evidence="9">
    <location>
        <begin position="161"/>
        <end position="180"/>
    </location>
</feature>
<dbReference type="Proteomes" id="UP000736672">
    <property type="component" value="Unassembled WGS sequence"/>
</dbReference>
<dbReference type="PROSITE" id="PS50174">
    <property type="entry name" value="G_PATCH"/>
    <property type="match status" value="1"/>
</dbReference>
<dbReference type="Pfam" id="PF01585">
    <property type="entry name" value="G-patch"/>
    <property type="match status" value="1"/>
</dbReference>
<reference evidence="12" key="1">
    <citation type="journal article" date="2021" name="Nat. Commun.">
        <title>Genetic determinants of endophytism in the Arabidopsis root mycobiome.</title>
        <authorList>
            <person name="Mesny F."/>
            <person name="Miyauchi S."/>
            <person name="Thiergart T."/>
            <person name="Pickel B."/>
            <person name="Atanasova L."/>
            <person name="Karlsson M."/>
            <person name="Huettel B."/>
            <person name="Barry K.W."/>
            <person name="Haridas S."/>
            <person name="Chen C."/>
            <person name="Bauer D."/>
            <person name="Andreopoulos W."/>
            <person name="Pangilinan J."/>
            <person name="LaButti K."/>
            <person name="Riley R."/>
            <person name="Lipzen A."/>
            <person name="Clum A."/>
            <person name="Drula E."/>
            <person name="Henrissat B."/>
            <person name="Kohler A."/>
            <person name="Grigoriev I.V."/>
            <person name="Martin F.M."/>
            <person name="Hacquard S."/>
        </authorList>
    </citation>
    <scope>NUCLEOTIDE SEQUENCE</scope>
    <source>
        <strain evidence="12">FSSC 5 MPI-SDFR-AT-0091</strain>
    </source>
</reference>
<evidence type="ECO:0000256" key="9">
    <source>
        <dbReference type="SAM" id="MobiDB-lite"/>
    </source>
</evidence>
<feature type="compositionally biased region" description="Low complexity" evidence="9">
    <location>
        <begin position="427"/>
        <end position="436"/>
    </location>
</feature>
<dbReference type="CDD" id="cd02646">
    <property type="entry name" value="R3H_G-patch"/>
    <property type="match status" value="1"/>
</dbReference>
<keyword evidence="6" id="KW-0507">mRNA processing</keyword>
<dbReference type="PROSITE" id="PS51061">
    <property type="entry name" value="R3H"/>
    <property type="match status" value="1"/>
</dbReference>
<dbReference type="GO" id="GO:0006397">
    <property type="term" value="P:mRNA processing"/>
    <property type="evidence" value="ECO:0007669"/>
    <property type="project" value="UniProtKB-KW"/>
</dbReference>
<dbReference type="GO" id="GO:0005737">
    <property type="term" value="C:cytoplasm"/>
    <property type="evidence" value="ECO:0007669"/>
    <property type="project" value="UniProtKB-SubCell"/>
</dbReference>
<dbReference type="InterPro" id="IPR036867">
    <property type="entry name" value="R3H_dom_sf"/>
</dbReference>
<feature type="domain" description="R3H" evidence="11">
    <location>
        <begin position="528"/>
        <end position="590"/>
    </location>
</feature>
<keyword evidence="5" id="KW-0963">Cytoplasm</keyword>
<gene>
    <name evidence="12" type="ORF">B0J15DRAFT_459711</name>
</gene>
<dbReference type="Gene3D" id="3.30.1370.50">
    <property type="entry name" value="R3H-like domain"/>
    <property type="match status" value="1"/>
</dbReference>
<feature type="region of interest" description="Disordered" evidence="9">
    <location>
        <begin position="114"/>
        <end position="247"/>
    </location>
</feature>
<evidence type="ECO:0000256" key="2">
    <source>
        <dbReference type="ARBA" id="ARBA00004496"/>
    </source>
</evidence>
<dbReference type="GO" id="GO:0003676">
    <property type="term" value="F:nucleic acid binding"/>
    <property type="evidence" value="ECO:0007669"/>
    <property type="project" value="UniProtKB-UniRule"/>
</dbReference>
<dbReference type="SUPFAM" id="SSF82708">
    <property type="entry name" value="R3H domain"/>
    <property type="match status" value="1"/>
</dbReference>
<feature type="compositionally biased region" description="Acidic residues" evidence="9">
    <location>
        <begin position="374"/>
        <end position="403"/>
    </location>
</feature>
<dbReference type="SMART" id="SM00393">
    <property type="entry name" value="R3H"/>
    <property type="match status" value="1"/>
</dbReference>
<feature type="compositionally biased region" description="Polar residues" evidence="9">
    <location>
        <begin position="205"/>
        <end position="214"/>
    </location>
</feature>
<dbReference type="SMART" id="SM00443">
    <property type="entry name" value="G_patch"/>
    <property type="match status" value="1"/>
</dbReference>
<comment type="subcellular location">
    <subcellularLocation>
        <location evidence="2">Cytoplasm</location>
    </subcellularLocation>
    <subcellularLocation>
        <location evidence="1">Nucleus</location>
    </subcellularLocation>
</comment>
<feature type="region of interest" description="Disordered" evidence="9">
    <location>
        <begin position="333"/>
        <end position="450"/>
    </location>
</feature>
<feature type="domain" description="G-patch" evidence="10">
    <location>
        <begin position="654"/>
        <end position="697"/>
    </location>
</feature>
<evidence type="ECO:0000313" key="13">
    <source>
        <dbReference type="Proteomes" id="UP000736672"/>
    </source>
</evidence>
<evidence type="ECO:0000313" key="12">
    <source>
        <dbReference type="EMBL" id="KAH7271932.1"/>
    </source>
</evidence>
<evidence type="ECO:0000259" key="11">
    <source>
        <dbReference type="PROSITE" id="PS51061"/>
    </source>
</evidence>
<keyword evidence="8" id="KW-0539">Nucleus</keyword>
<feature type="compositionally biased region" description="Polar residues" evidence="9">
    <location>
        <begin position="78"/>
        <end position="88"/>
    </location>
</feature>
<organism evidence="12 13">
    <name type="scientific">Fusarium solani</name>
    <name type="common">Filamentous fungus</name>
    <dbReference type="NCBI Taxonomy" id="169388"/>
    <lineage>
        <taxon>Eukaryota</taxon>
        <taxon>Fungi</taxon>
        <taxon>Dikarya</taxon>
        <taxon>Ascomycota</taxon>
        <taxon>Pezizomycotina</taxon>
        <taxon>Sordariomycetes</taxon>
        <taxon>Hypocreomycetidae</taxon>
        <taxon>Hypocreales</taxon>
        <taxon>Nectriaceae</taxon>
        <taxon>Fusarium</taxon>
        <taxon>Fusarium solani species complex</taxon>
    </lineage>
</organism>
<evidence type="ECO:0000256" key="5">
    <source>
        <dbReference type="ARBA" id="ARBA00022490"/>
    </source>
</evidence>
<dbReference type="EMBL" id="JAGTJS010000003">
    <property type="protein sequence ID" value="KAH7271932.1"/>
    <property type="molecule type" value="Genomic_DNA"/>
</dbReference>
<comment type="similarity">
    <text evidence="3">Belongs to the SQS1 family.</text>
</comment>
<evidence type="ECO:0000256" key="7">
    <source>
        <dbReference type="ARBA" id="ARBA00023187"/>
    </source>
</evidence>
<dbReference type="AlphaFoldDB" id="A0A9P9L0R4"/>
<sequence length="697" mass="77320">MPRNKKGASTPRGAKGARGGRGGRGGRGASRGRGNHSPAPARVNFIREETTGNQPNTLLGRHPGPEESGFTLADEARQTSQHDPSRWNNLRMRPVKFVSAGPTEPLKLLDVLLDEENDEVKEPATTASPETNTQRDMQVDIQAESDNEIDNHGERGGHEADVEEDSDEDDHFIGPDELEEAIQAQVEPDNETPDEPSFFFDLKGDQSQPRLQQGSVEIPERPSSRSSSSSEEVILFKGRAAPRKPLQTEEISMAQMQTEIRVVEQTIITESAPAPSPAPKLSVEPPNSKKLSKKEKKQKQRDKRNARRQLQEEEDAILADYIANMKENSDDEYFRQLINGGSDSDVGEEDASDSPVATSKQKRASSKQKAPETSDSDEDQEEDLSEEDDEDEDDEVPSEIDDETLARLIAGQELSQDLGMEDVNFGDSSSDSDSSSNKAKKRQQVIDDDVDLMDWERPSLRRRKGKGAKAQITFNLSDSELEAQLQAAWKTDRQKKSERKKQREELRALGMLGKNVNPDDLRVKYPDGMNMEQVAEELRTFLVSSDEQLTLPPMDNHARKMIHELANKFKIKSKSTGKGDQRRPTLYRTGRTLPYVAVTFDQAINRVNRRYFPRLDMKGKKSNRLPPVRGGASVAAATYQDGEIVGGSAPELGVENRGRAMLEKMGWSSGTALGAMNNKGILQPVTHAMKRSKAGLG</sequence>
<name>A0A9P9L0R4_FUSSL</name>
<feature type="compositionally biased region" description="Gly residues" evidence="9">
    <location>
        <begin position="16"/>
        <end position="31"/>
    </location>
</feature>
<proteinExistence type="inferred from homology"/>
<dbReference type="OrthoDB" id="21470at2759"/>
<dbReference type="InterPro" id="IPR051189">
    <property type="entry name" value="Splicing_assoc_domain"/>
</dbReference>
<protein>
    <recommendedName>
        <fullName evidence="4">Protein SQS1</fullName>
    </recommendedName>
</protein>
<evidence type="ECO:0000256" key="4">
    <source>
        <dbReference type="ARBA" id="ARBA00018964"/>
    </source>
</evidence>
<feature type="compositionally biased region" description="Polar residues" evidence="9">
    <location>
        <begin position="125"/>
        <end position="136"/>
    </location>
</feature>
<dbReference type="InterPro" id="IPR000467">
    <property type="entry name" value="G_patch_dom"/>
</dbReference>
<dbReference type="InterPro" id="IPR001374">
    <property type="entry name" value="R3H_dom"/>
</dbReference>
<evidence type="ECO:0000256" key="6">
    <source>
        <dbReference type="ARBA" id="ARBA00022664"/>
    </source>
</evidence>
<feature type="compositionally biased region" description="Basic and acidic residues" evidence="9">
    <location>
        <begin position="149"/>
        <end position="160"/>
    </location>
</feature>